<proteinExistence type="predicted"/>
<reference evidence="2" key="1">
    <citation type="journal article" date="2020" name="bioRxiv">
        <title>Genomic and phenotypic heterogeneity of clinical isolates of the human pathogens Aspergillus fumigatus, Aspergillus lentulus and Aspergillus fumigatiaffinis.</title>
        <authorList>
            <person name="dos Santos R.A.C."/>
            <person name="Steenwyk J.L."/>
            <person name="Rivero-Menendez O."/>
            <person name="Mead M.E."/>
            <person name="Silva L.P."/>
            <person name="Bastos R.W."/>
            <person name="Alastruey-Izquierdo A."/>
            <person name="Goldman G.H."/>
            <person name="Rokas A."/>
        </authorList>
    </citation>
    <scope>NUCLEOTIDE SEQUENCE</scope>
    <source>
        <strain evidence="2">CNM-CM8927</strain>
    </source>
</reference>
<name>A0AAN6BS94_ASPLE</name>
<feature type="compositionally biased region" description="Low complexity" evidence="1">
    <location>
        <begin position="24"/>
        <end position="35"/>
    </location>
</feature>
<dbReference type="EMBL" id="JAAAPU010000022">
    <property type="protein sequence ID" value="KAF4207095.1"/>
    <property type="molecule type" value="Genomic_DNA"/>
</dbReference>
<reference evidence="2" key="2">
    <citation type="submission" date="2020-04" db="EMBL/GenBank/DDBJ databases">
        <authorList>
            <person name="Santos R.A.C."/>
            <person name="Steenwyk J.L."/>
            <person name="Rivero-Menendez O."/>
            <person name="Mead M.E."/>
            <person name="Silva L.P."/>
            <person name="Bastos R.W."/>
            <person name="Alastruey-Izquierdo A."/>
            <person name="Goldman G.H."/>
            <person name="Rokas A."/>
        </authorList>
    </citation>
    <scope>NUCLEOTIDE SEQUENCE</scope>
    <source>
        <strain evidence="2">CNM-CM8927</strain>
    </source>
</reference>
<sequence length="130" mass="14510">MVSDNLLSSLSAYATIVAVPIGQRPSPSRSAARACSPPPHEKPKSLTTVRRDLWKEALSEFERWSAAHLGVDAERYQMSHTKGTRHNPESLPLSKEFLHVDLRVILAFLLWPSSKRGRGKQNIGPDHDSM</sequence>
<feature type="compositionally biased region" description="Basic and acidic residues" evidence="1">
    <location>
        <begin position="39"/>
        <end position="48"/>
    </location>
</feature>
<organism evidence="2 3">
    <name type="scientific">Aspergillus lentulus</name>
    <dbReference type="NCBI Taxonomy" id="293939"/>
    <lineage>
        <taxon>Eukaryota</taxon>
        <taxon>Fungi</taxon>
        <taxon>Dikarya</taxon>
        <taxon>Ascomycota</taxon>
        <taxon>Pezizomycotina</taxon>
        <taxon>Eurotiomycetes</taxon>
        <taxon>Eurotiomycetidae</taxon>
        <taxon>Eurotiales</taxon>
        <taxon>Aspergillaceae</taxon>
        <taxon>Aspergillus</taxon>
        <taxon>Aspergillus subgen. Fumigati</taxon>
    </lineage>
</organism>
<feature type="region of interest" description="Disordered" evidence="1">
    <location>
        <begin position="23"/>
        <end position="48"/>
    </location>
</feature>
<evidence type="ECO:0000313" key="3">
    <source>
        <dbReference type="Proteomes" id="UP000649114"/>
    </source>
</evidence>
<protein>
    <submittedName>
        <fullName evidence="2">Uncharacterized protein</fullName>
    </submittedName>
</protein>
<accession>A0AAN6BS94</accession>
<dbReference type="Proteomes" id="UP000649114">
    <property type="component" value="Unassembled WGS sequence"/>
</dbReference>
<gene>
    <name evidence="2" type="ORF">CNMCM8927_003928</name>
</gene>
<evidence type="ECO:0000313" key="2">
    <source>
        <dbReference type="EMBL" id="KAF4207095.1"/>
    </source>
</evidence>
<evidence type="ECO:0000256" key="1">
    <source>
        <dbReference type="SAM" id="MobiDB-lite"/>
    </source>
</evidence>
<dbReference type="AlphaFoldDB" id="A0AAN6BS94"/>
<comment type="caution">
    <text evidence="2">The sequence shown here is derived from an EMBL/GenBank/DDBJ whole genome shotgun (WGS) entry which is preliminary data.</text>
</comment>